<dbReference type="InterPro" id="IPR005103">
    <property type="entry name" value="AA9_LPMO"/>
</dbReference>
<dbReference type="GO" id="GO:0030245">
    <property type="term" value="P:cellulose catabolic process"/>
    <property type="evidence" value="ECO:0007669"/>
    <property type="project" value="UniProtKB-KW"/>
</dbReference>
<keyword evidence="12" id="KW-0624">Polysaccharide degradation</keyword>
<evidence type="ECO:0000256" key="10">
    <source>
        <dbReference type="ARBA" id="ARBA00023157"/>
    </source>
</evidence>
<evidence type="ECO:0000256" key="13">
    <source>
        <dbReference type="ARBA" id="ARBA00044502"/>
    </source>
</evidence>
<keyword evidence="6" id="KW-0136">Cellulose degradation</keyword>
<comment type="cofactor">
    <cofactor evidence="1">
        <name>Cu(2+)</name>
        <dbReference type="ChEBI" id="CHEBI:29036"/>
    </cofactor>
</comment>
<dbReference type="Pfam" id="PF03443">
    <property type="entry name" value="AA9"/>
    <property type="match status" value="1"/>
</dbReference>
<evidence type="ECO:0000256" key="16">
    <source>
        <dbReference type="SAM" id="SignalP"/>
    </source>
</evidence>
<sequence length="226" mass="24154">MKVATSALLALLPLAYGHYTFPNLILASNTSAEWQYIRMTANHYNSAPIDDPTSPAIRCYEDSSHQRAAVASVTAGQTLGFKASNTMGHPGPVLFYMARVPSGASAAEWKGDGRVWFKVHQRGATVDNTGVHFQTGMNTISFPVPRSLPAGEYLVRAEHIALHKPGSPQHYVACAQVKVTGGGSGRPGPLVAFPGAYSKSDPGIMFNMYGNPVKPYPLPGPEVWSG</sequence>
<evidence type="ECO:0000256" key="4">
    <source>
        <dbReference type="ARBA" id="ARBA00022723"/>
    </source>
</evidence>
<evidence type="ECO:0000256" key="9">
    <source>
        <dbReference type="ARBA" id="ARBA00023033"/>
    </source>
</evidence>
<evidence type="ECO:0000256" key="7">
    <source>
        <dbReference type="ARBA" id="ARBA00023002"/>
    </source>
</evidence>
<evidence type="ECO:0000256" key="2">
    <source>
        <dbReference type="ARBA" id="ARBA00004613"/>
    </source>
</evidence>
<dbReference type="Proteomes" id="UP000799640">
    <property type="component" value="Unassembled WGS sequence"/>
</dbReference>
<feature type="domain" description="Auxiliary Activity family 9 catalytic" evidence="17">
    <location>
        <begin position="18"/>
        <end position="212"/>
    </location>
</feature>
<keyword evidence="4" id="KW-0479">Metal-binding</keyword>
<comment type="catalytic activity">
    <reaction evidence="14">
        <text>[(1-&gt;4)-beta-D-glucosyl]n+m + reduced acceptor + O2 = 4-dehydro-beta-D-glucosyl-[(1-&gt;4)-beta-D-glucosyl]n-1 + [(1-&gt;4)-beta-D-glucosyl]m + acceptor + H2O.</text>
        <dbReference type="EC" id="1.14.99.56"/>
    </reaction>
</comment>
<evidence type="ECO:0000313" key="18">
    <source>
        <dbReference type="EMBL" id="KAF2396036.1"/>
    </source>
</evidence>
<keyword evidence="11" id="KW-0119">Carbohydrate metabolism</keyword>
<dbReference type="GO" id="GO:0005576">
    <property type="term" value="C:extracellular region"/>
    <property type="evidence" value="ECO:0007669"/>
    <property type="project" value="UniProtKB-SubCell"/>
</dbReference>
<name>A0A6G1HJJ9_9PEZI</name>
<evidence type="ECO:0000256" key="1">
    <source>
        <dbReference type="ARBA" id="ARBA00001973"/>
    </source>
</evidence>
<dbReference type="PANTHER" id="PTHR33353:SF10">
    <property type="entry name" value="ENDO-BETA-1,4-GLUCANASE D"/>
    <property type="match status" value="1"/>
</dbReference>
<feature type="chain" id="PRO_5026271425" description="lytic cellulose monooxygenase (C4-dehydrogenating)" evidence="16">
    <location>
        <begin position="18"/>
        <end position="226"/>
    </location>
</feature>
<dbReference type="Gene3D" id="2.70.50.70">
    <property type="match status" value="1"/>
</dbReference>
<dbReference type="EMBL" id="ML996709">
    <property type="protein sequence ID" value="KAF2396036.1"/>
    <property type="molecule type" value="Genomic_DNA"/>
</dbReference>
<comment type="similarity">
    <text evidence="13">Belongs to the polysaccharide monooxygenase AA9 family.</text>
</comment>
<evidence type="ECO:0000256" key="11">
    <source>
        <dbReference type="ARBA" id="ARBA00023277"/>
    </source>
</evidence>
<evidence type="ECO:0000256" key="15">
    <source>
        <dbReference type="ARBA" id="ARBA00047174"/>
    </source>
</evidence>
<dbReference type="PANTHER" id="PTHR33353">
    <property type="entry name" value="PUTATIVE (AFU_ORTHOLOGUE AFUA_1G12560)-RELATED"/>
    <property type="match status" value="1"/>
</dbReference>
<dbReference type="GO" id="GO:0004497">
    <property type="term" value="F:monooxygenase activity"/>
    <property type="evidence" value="ECO:0007669"/>
    <property type="project" value="UniProtKB-KW"/>
</dbReference>
<keyword evidence="5 16" id="KW-0732">Signal</keyword>
<organism evidence="18 19">
    <name type="scientific">Trichodelitschia bisporula</name>
    <dbReference type="NCBI Taxonomy" id="703511"/>
    <lineage>
        <taxon>Eukaryota</taxon>
        <taxon>Fungi</taxon>
        <taxon>Dikarya</taxon>
        <taxon>Ascomycota</taxon>
        <taxon>Pezizomycotina</taxon>
        <taxon>Dothideomycetes</taxon>
        <taxon>Dothideomycetes incertae sedis</taxon>
        <taxon>Phaeotrichales</taxon>
        <taxon>Phaeotrichaceae</taxon>
        <taxon>Trichodelitschia</taxon>
    </lineage>
</organism>
<evidence type="ECO:0000256" key="14">
    <source>
        <dbReference type="ARBA" id="ARBA00045077"/>
    </source>
</evidence>
<dbReference type="GO" id="GO:0046872">
    <property type="term" value="F:metal ion binding"/>
    <property type="evidence" value="ECO:0007669"/>
    <property type="project" value="UniProtKB-KW"/>
</dbReference>
<evidence type="ECO:0000313" key="19">
    <source>
        <dbReference type="Proteomes" id="UP000799640"/>
    </source>
</evidence>
<accession>A0A6G1HJJ9</accession>
<reference evidence="18" key="1">
    <citation type="journal article" date="2020" name="Stud. Mycol.">
        <title>101 Dothideomycetes genomes: a test case for predicting lifestyles and emergence of pathogens.</title>
        <authorList>
            <person name="Haridas S."/>
            <person name="Albert R."/>
            <person name="Binder M."/>
            <person name="Bloem J."/>
            <person name="Labutti K."/>
            <person name="Salamov A."/>
            <person name="Andreopoulos B."/>
            <person name="Baker S."/>
            <person name="Barry K."/>
            <person name="Bills G."/>
            <person name="Bluhm B."/>
            <person name="Cannon C."/>
            <person name="Castanera R."/>
            <person name="Culley D."/>
            <person name="Daum C."/>
            <person name="Ezra D."/>
            <person name="Gonzalez J."/>
            <person name="Henrissat B."/>
            <person name="Kuo A."/>
            <person name="Liang C."/>
            <person name="Lipzen A."/>
            <person name="Lutzoni F."/>
            <person name="Magnuson J."/>
            <person name="Mondo S."/>
            <person name="Nolan M."/>
            <person name="Ohm R."/>
            <person name="Pangilinan J."/>
            <person name="Park H.-J."/>
            <person name="Ramirez L."/>
            <person name="Alfaro M."/>
            <person name="Sun H."/>
            <person name="Tritt A."/>
            <person name="Yoshinaga Y."/>
            <person name="Zwiers L.-H."/>
            <person name="Turgeon B."/>
            <person name="Goodwin S."/>
            <person name="Spatafora J."/>
            <person name="Crous P."/>
            <person name="Grigoriev I."/>
        </authorList>
    </citation>
    <scope>NUCLEOTIDE SEQUENCE</scope>
    <source>
        <strain evidence="18">CBS 262.69</strain>
    </source>
</reference>
<keyword evidence="3" id="KW-0964">Secreted</keyword>
<evidence type="ECO:0000256" key="12">
    <source>
        <dbReference type="ARBA" id="ARBA00023326"/>
    </source>
</evidence>
<dbReference type="CDD" id="cd21175">
    <property type="entry name" value="LPMO_AA9"/>
    <property type="match status" value="1"/>
</dbReference>
<evidence type="ECO:0000256" key="5">
    <source>
        <dbReference type="ARBA" id="ARBA00022729"/>
    </source>
</evidence>
<dbReference type="EC" id="1.14.99.56" evidence="15"/>
<evidence type="ECO:0000256" key="8">
    <source>
        <dbReference type="ARBA" id="ARBA00023008"/>
    </source>
</evidence>
<keyword evidence="8" id="KW-0186">Copper</keyword>
<protein>
    <recommendedName>
        <fullName evidence="15">lytic cellulose monooxygenase (C4-dehydrogenating)</fullName>
        <ecNumber evidence="15">1.14.99.56</ecNumber>
    </recommendedName>
</protein>
<gene>
    <name evidence="18" type="ORF">EJ06DRAFT_570483</name>
</gene>
<feature type="signal peptide" evidence="16">
    <location>
        <begin position="1"/>
        <end position="17"/>
    </location>
</feature>
<keyword evidence="9" id="KW-0503">Monooxygenase</keyword>
<evidence type="ECO:0000256" key="3">
    <source>
        <dbReference type="ARBA" id="ARBA00022525"/>
    </source>
</evidence>
<keyword evidence="7" id="KW-0560">Oxidoreductase</keyword>
<keyword evidence="19" id="KW-1185">Reference proteome</keyword>
<dbReference type="AlphaFoldDB" id="A0A6G1HJJ9"/>
<evidence type="ECO:0000256" key="6">
    <source>
        <dbReference type="ARBA" id="ARBA00023001"/>
    </source>
</evidence>
<keyword evidence="10" id="KW-1015">Disulfide bond</keyword>
<evidence type="ECO:0000259" key="17">
    <source>
        <dbReference type="Pfam" id="PF03443"/>
    </source>
</evidence>
<comment type="subcellular location">
    <subcellularLocation>
        <location evidence="2">Secreted</location>
    </subcellularLocation>
</comment>
<dbReference type="OrthoDB" id="5271017at2759"/>
<dbReference type="InterPro" id="IPR049892">
    <property type="entry name" value="AA9"/>
</dbReference>
<proteinExistence type="inferred from homology"/>